<evidence type="ECO:0000313" key="2">
    <source>
        <dbReference type="Proteomes" id="UP000481327"/>
    </source>
</evidence>
<evidence type="ECO:0000313" key="1">
    <source>
        <dbReference type="EMBL" id="MQT15686.1"/>
    </source>
</evidence>
<organism evidence="1 2">
    <name type="scientific">Sandarakinorhabdus fusca</name>
    <dbReference type="NCBI Taxonomy" id="1439888"/>
    <lineage>
        <taxon>Bacteria</taxon>
        <taxon>Pseudomonadati</taxon>
        <taxon>Pseudomonadota</taxon>
        <taxon>Alphaproteobacteria</taxon>
        <taxon>Sphingomonadales</taxon>
        <taxon>Sphingosinicellaceae</taxon>
        <taxon>Sandarakinorhabdus</taxon>
    </lineage>
</organism>
<dbReference type="Proteomes" id="UP000481327">
    <property type="component" value="Unassembled WGS sequence"/>
</dbReference>
<dbReference type="RefSeq" id="WP_152576166.1">
    <property type="nucleotide sequence ID" value="NZ_JAATJI010000001.1"/>
</dbReference>
<dbReference type="EMBL" id="WIOL01000001">
    <property type="protein sequence ID" value="MQT15686.1"/>
    <property type="molecule type" value="Genomic_DNA"/>
</dbReference>
<reference evidence="1 2" key="1">
    <citation type="submission" date="2019-09" db="EMBL/GenBank/DDBJ databases">
        <title>Polymorphobacter sp. isolated from a lake in China.</title>
        <authorList>
            <person name="Liu Z."/>
        </authorList>
    </citation>
    <scope>NUCLEOTIDE SEQUENCE [LARGE SCALE GENOMIC DNA]</scope>
    <source>
        <strain evidence="1 2">D40P</strain>
    </source>
</reference>
<accession>A0A7C9KW69</accession>
<dbReference type="AlphaFoldDB" id="A0A7C9KW69"/>
<proteinExistence type="predicted"/>
<name>A0A7C9KW69_9SPHN</name>
<keyword evidence="2" id="KW-1185">Reference proteome</keyword>
<sequence>MTNEGIDLDTLVVRVRADTSGFMAGINDIRREVDGPLTAGIDRAGSSIERALTRAAATGKFGFEDLRRVAVTALADIAANAVKANIGAGAAGGGIASLIGAVGSLFGAPGRATGGPVSGGRPYLVGERGPELFVPAAAGRVETMARGRGAVNVTINVAAPREASAAVMGQTANQVARAVRQALARAEA</sequence>
<comment type="caution">
    <text evidence="1">The sequence shown here is derived from an EMBL/GenBank/DDBJ whole genome shotgun (WGS) entry which is preliminary data.</text>
</comment>
<dbReference type="OrthoDB" id="7996304at2"/>
<protein>
    <submittedName>
        <fullName evidence="1">Tail tape measure protein</fullName>
    </submittedName>
</protein>
<gene>
    <name evidence="1" type="ORF">F3168_00200</name>
</gene>